<accession>A0A1Y4DHS3</accession>
<dbReference type="EMBL" id="NFJD01000003">
    <property type="protein sequence ID" value="OUO56488.1"/>
    <property type="molecule type" value="Genomic_DNA"/>
</dbReference>
<sequence length="246" mass="28168">MLWAHIKTIFSFRFYHILAFSSRRFMVGFGIYLFFLSTVVFYFFSSGYIKDNLPLLLKNFPQVTFEKGVLTQPQQPVSASVPQSDFKIVFDASLKTPPSSEELLKDNILCLVTGNKIYVPSSGGIQQTELPKTFSFVTSQENLAKQKDVLESSLRAVTLFTSLFAIPLVMLFSFCTAGAVGLFFKLMRRSYVPRTAVLKWAFFMMGPLSALWYVRLWINIPLFTFAQVILCIIYMQQIFNTLPEEK</sequence>
<protein>
    <recommendedName>
        <fullName evidence="4">DUF1189 domain-containing protein</fullName>
    </recommendedName>
</protein>
<feature type="transmembrane region" description="Helical" evidence="1">
    <location>
        <begin position="196"/>
        <end position="214"/>
    </location>
</feature>
<evidence type="ECO:0000256" key="1">
    <source>
        <dbReference type="SAM" id="Phobius"/>
    </source>
</evidence>
<evidence type="ECO:0000313" key="2">
    <source>
        <dbReference type="EMBL" id="OUO56488.1"/>
    </source>
</evidence>
<comment type="caution">
    <text evidence="2">The sequence shown here is derived from an EMBL/GenBank/DDBJ whole genome shotgun (WGS) entry which is preliminary data.</text>
</comment>
<keyword evidence="1" id="KW-0812">Transmembrane</keyword>
<name>A0A1Y4DHS3_9BACT</name>
<evidence type="ECO:0008006" key="4">
    <source>
        <dbReference type="Google" id="ProtNLM"/>
    </source>
</evidence>
<dbReference type="AlphaFoldDB" id="A0A1Y4DHS3"/>
<gene>
    <name evidence="2" type="ORF">B5F75_04655</name>
</gene>
<feature type="transmembrane region" description="Helical" evidence="1">
    <location>
        <begin position="159"/>
        <end position="184"/>
    </location>
</feature>
<keyword evidence="3" id="KW-1185">Reference proteome</keyword>
<keyword evidence="1" id="KW-1133">Transmembrane helix</keyword>
<keyword evidence="1" id="KW-0472">Membrane</keyword>
<dbReference type="Proteomes" id="UP000196368">
    <property type="component" value="Unassembled WGS sequence"/>
</dbReference>
<dbReference type="RefSeq" id="WP_143351255.1">
    <property type="nucleotide sequence ID" value="NZ_NFJD01000003.1"/>
</dbReference>
<organism evidence="2 3">
    <name type="scientific">Candidatus Avelusimicrobium gallicola</name>
    <dbReference type="NCBI Taxonomy" id="2562704"/>
    <lineage>
        <taxon>Bacteria</taxon>
        <taxon>Pseudomonadati</taxon>
        <taxon>Elusimicrobiota</taxon>
        <taxon>Elusimicrobia</taxon>
        <taxon>Elusimicrobiales</taxon>
        <taxon>Elusimicrobiaceae</taxon>
        <taxon>Candidatus Avelusimicrobium</taxon>
    </lineage>
</organism>
<proteinExistence type="predicted"/>
<feature type="transmembrane region" description="Helical" evidence="1">
    <location>
        <begin position="25"/>
        <end position="44"/>
    </location>
</feature>
<reference evidence="3" key="1">
    <citation type="submission" date="2017-04" db="EMBL/GenBank/DDBJ databases">
        <title>Function of individual gut microbiota members based on whole genome sequencing of pure cultures obtained from chicken caecum.</title>
        <authorList>
            <person name="Medvecky M."/>
            <person name="Cejkova D."/>
            <person name="Polansky O."/>
            <person name="Karasova D."/>
            <person name="Kubasova T."/>
            <person name="Cizek A."/>
            <person name="Rychlik I."/>
        </authorList>
    </citation>
    <scope>NUCLEOTIDE SEQUENCE [LARGE SCALE GENOMIC DNA]</scope>
    <source>
        <strain evidence="3">An273</strain>
    </source>
</reference>
<evidence type="ECO:0000313" key="3">
    <source>
        <dbReference type="Proteomes" id="UP000196368"/>
    </source>
</evidence>
<feature type="transmembrane region" description="Helical" evidence="1">
    <location>
        <begin position="220"/>
        <end position="239"/>
    </location>
</feature>